<comment type="caution">
    <text evidence="1">The sequence shown here is derived from an EMBL/GenBank/DDBJ whole genome shotgun (WGS) entry which is preliminary data.</text>
</comment>
<evidence type="ECO:0000313" key="1">
    <source>
        <dbReference type="EMBL" id="SHL24134.1"/>
    </source>
</evidence>
<proteinExistence type="predicted"/>
<name>A0AB74EWS9_9FIRM</name>
<sequence>MAELIINTNEVVINEGTLKKDVAKKQEVKNDRNIILLEEINRKLDLLLKDKEGNNGETNH</sequence>
<dbReference type="RefSeq" id="WP_073382460.1">
    <property type="nucleotide sequence ID" value="NZ_CP176625.1"/>
</dbReference>
<dbReference type="AlphaFoldDB" id="A0AB74EWS9"/>
<evidence type="ECO:0008006" key="3">
    <source>
        <dbReference type="Google" id="ProtNLM"/>
    </source>
</evidence>
<dbReference type="EMBL" id="FRBP01000003">
    <property type="protein sequence ID" value="SHL24134.1"/>
    <property type="molecule type" value="Genomic_DNA"/>
</dbReference>
<reference evidence="1 2" key="1">
    <citation type="submission" date="2016-11" db="EMBL/GenBank/DDBJ databases">
        <authorList>
            <person name="Varghese N."/>
            <person name="Submissions S."/>
        </authorList>
    </citation>
    <scope>NUCLEOTIDE SEQUENCE [LARGE SCALE GENOMIC DNA]</scope>
    <source>
        <strain evidence="1 2">FD</strain>
    </source>
</reference>
<gene>
    <name evidence="1" type="ORF">SAMN04515649_103291</name>
</gene>
<organism evidence="1 2">
    <name type="scientific">Eubacterium callanderi</name>
    <dbReference type="NCBI Taxonomy" id="53442"/>
    <lineage>
        <taxon>Bacteria</taxon>
        <taxon>Bacillati</taxon>
        <taxon>Bacillota</taxon>
        <taxon>Clostridia</taxon>
        <taxon>Eubacteriales</taxon>
        <taxon>Eubacteriaceae</taxon>
        <taxon>Eubacterium</taxon>
    </lineage>
</organism>
<protein>
    <recommendedName>
        <fullName evidence="3">Phage protein</fullName>
    </recommendedName>
</protein>
<evidence type="ECO:0000313" key="2">
    <source>
        <dbReference type="Proteomes" id="UP000184012"/>
    </source>
</evidence>
<accession>A0AB74EWS9</accession>
<dbReference type="Proteomes" id="UP000184012">
    <property type="component" value="Unassembled WGS sequence"/>
</dbReference>